<keyword evidence="3" id="KW-1185">Reference proteome</keyword>
<evidence type="ECO:0000313" key="3">
    <source>
        <dbReference type="Proteomes" id="UP000004959"/>
    </source>
</evidence>
<dbReference type="Proteomes" id="UP000004959">
    <property type="component" value="Chromosome"/>
</dbReference>
<keyword evidence="1" id="KW-1133">Transmembrane helix</keyword>
<comment type="caution">
    <text evidence="2">The sequence shown here is derived from an EMBL/GenBank/DDBJ whole genome shotgun (WGS) entry which is preliminary data.</text>
</comment>
<feature type="transmembrane region" description="Helical" evidence="1">
    <location>
        <begin position="40"/>
        <end position="64"/>
    </location>
</feature>
<organism evidence="2 3">
    <name type="scientific">Oenococcus kitaharae DSM 17330</name>
    <dbReference type="NCBI Taxonomy" id="1045004"/>
    <lineage>
        <taxon>Bacteria</taxon>
        <taxon>Bacillati</taxon>
        <taxon>Bacillota</taxon>
        <taxon>Bacilli</taxon>
        <taxon>Lactobacillales</taxon>
        <taxon>Lactobacillaceae</taxon>
        <taxon>Oenococcus</taxon>
    </lineage>
</organism>
<keyword evidence="1" id="KW-0472">Membrane</keyword>
<gene>
    <name evidence="2" type="ORF">OKIT_1229</name>
</gene>
<dbReference type="STRING" id="336988.NT96_07190"/>
<keyword evidence="1" id="KW-0812">Transmembrane</keyword>
<accession>G9WFM0</accession>
<name>G9WFM0_9LACO</name>
<feature type="transmembrane region" description="Helical" evidence="1">
    <location>
        <begin position="7"/>
        <end position="28"/>
    </location>
</feature>
<dbReference type="InterPro" id="IPR021354">
    <property type="entry name" value="DUF2975"/>
</dbReference>
<dbReference type="EMBL" id="AFVZ01000001">
    <property type="protein sequence ID" value="EHN59312.1"/>
    <property type="molecule type" value="Genomic_DNA"/>
</dbReference>
<sequence length="156" mass="17079">MKIKSLILKLALLGIAAIVVMAGTLVSIQVFTAEGLHWNFAIVTLLAAIYLAVIFAFRVLYLLFRVVSLIGKNQAFSSSTLPLVTKIKHTILVIAIVFSGIMPFVYQVTQMADAPGLMIMGFSLISLPYAAFVFSQIVEDLFRSAISLKTEHDLTI</sequence>
<evidence type="ECO:0000256" key="1">
    <source>
        <dbReference type="SAM" id="Phobius"/>
    </source>
</evidence>
<dbReference type="Pfam" id="PF11188">
    <property type="entry name" value="DUF2975"/>
    <property type="match status" value="1"/>
</dbReference>
<proteinExistence type="predicted"/>
<evidence type="ECO:0000313" key="2">
    <source>
        <dbReference type="EMBL" id="EHN59312.1"/>
    </source>
</evidence>
<dbReference type="RefSeq" id="WP_007746158.1">
    <property type="nucleotide sequence ID" value="NZ_CM001398.1"/>
</dbReference>
<feature type="transmembrane region" description="Helical" evidence="1">
    <location>
        <begin position="90"/>
        <end position="108"/>
    </location>
</feature>
<dbReference type="AlphaFoldDB" id="G9WFM0"/>
<reference evidence="2 3" key="1">
    <citation type="journal article" date="2012" name="PLoS ONE">
        <title>Functional divergence in the genus oenococcus as predicted by genome sequencing of the newly-described species, Oenococcus kitaharae.</title>
        <authorList>
            <person name="Borneman A.R."/>
            <person name="McCarthy J.M."/>
            <person name="Chambers P.J."/>
            <person name="Bartowsky E.J."/>
        </authorList>
    </citation>
    <scope>NUCLEOTIDE SEQUENCE [LARGE SCALE GENOMIC DNA]</scope>
    <source>
        <strain evidence="3">DSM17330</strain>
    </source>
</reference>
<feature type="transmembrane region" description="Helical" evidence="1">
    <location>
        <begin position="114"/>
        <end position="134"/>
    </location>
</feature>
<dbReference type="eggNOG" id="ENOG5033892">
    <property type="taxonomic scope" value="Bacteria"/>
</dbReference>
<dbReference type="OrthoDB" id="2184234at2"/>
<dbReference type="PATRIC" id="fig|1045004.4.peg.1211"/>
<dbReference type="HOGENOM" id="CLU_137354_2_0_9"/>
<protein>
    <submittedName>
        <fullName evidence="2">Putative drug ABC exporter membrane-spanning/permease subunit</fullName>
    </submittedName>
</protein>